<proteinExistence type="predicted"/>
<reference evidence="2" key="1">
    <citation type="submission" date="2016-10" db="EMBL/GenBank/DDBJ databases">
        <authorList>
            <person name="Varghese N."/>
            <person name="Submissions S."/>
        </authorList>
    </citation>
    <scope>NUCLEOTIDE SEQUENCE [LARGE SCALE GENOMIC DNA]</scope>
    <source>
        <strain evidence="2">CGMCC 4.3504</strain>
    </source>
</reference>
<gene>
    <name evidence="1" type="ORF">SAMN05216505_10976</name>
</gene>
<protein>
    <submittedName>
        <fullName evidence="1">Uncharacterized protein</fullName>
    </submittedName>
</protein>
<dbReference type="STRING" id="67344.SAMN05216505_10976"/>
<dbReference type="Proteomes" id="UP000182100">
    <property type="component" value="Unassembled WGS sequence"/>
</dbReference>
<evidence type="ECO:0000313" key="2">
    <source>
        <dbReference type="Proteomes" id="UP000182100"/>
    </source>
</evidence>
<dbReference type="AlphaFoldDB" id="A0A1G6VRQ5"/>
<organism evidence="1 2">
    <name type="scientific">Streptomyces prasinopilosus</name>
    <dbReference type="NCBI Taxonomy" id="67344"/>
    <lineage>
        <taxon>Bacteria</taxon>
        <taxon>Bacillati</taxon>
        <taxon>Actinomycetota</taxon>
        <taxon>Actinomycetes</taxon>
        <taxon>Kitasatosporales</taxon>
        <taxon>Streptomycetaceae</taxon>
        <taxon>Streptomyces</taxon>
    </lineage>
</organism>
<dbReference type="EMBL" id="FMZK01000009">
    <property type="protein sequence ID" value="SDD56292.1"/>
    <property type="molecule type" value="Genomic_DNA"/>
</dbReference>
<accession>A0A1G6VRQ5</accession>
<evidence type="ECO:0000313" key="1">
    <source>
        <dbReference type="EMBL" id="SDD56292.1"/>
    </source>
</evidence>
<name>A0A1G6VRQ5_9ACTN</name>
<sequence>MPERSNPRARRHDGPVVDLERIKAETVAYFRALDENAALRHHFRHVDEEGGLWYIEAVPDRGELIVIRQAELTSVGRLHRYSWEHLEDEHGGLTDQAVDPEEEPLEAIAAEEFQRVWNTGPSSPRPWASR</sequence>
<keyword evidence="2" id="KW-1185">Reference proteome</keyword>